<accession>A0ABT4UP70</accession>
<reference evidence="1 2" key="1">
    <citation type="submission" date="2022-12" db="EMBL/GenBank/DDBJ databases">
        <title>Chitinophagaceae gen. sp. nov., a new member of the family Chitinophagaceae, isolated from soil in a chemical factory.</title>
        <authorList>
            <person name="Ke Z."/>
        </authorList>
    </citation>
    <scope>NUCLEOTIDE SEQUENCE [LARGE SCALE GENOMIC DNA]</scope>
    <source>
        <strain evidence="1 2">LY-5</strain>
    </source>
</reference>
<evidence type="ECO:0000313" key="2">
    <source>
        <dbReference type="Proteomes" id="UP001210231"/>
    </source>
</evidence>
<proteinExistence type="predicted"/>
<name>A0ABT4UP70_9BACT</name>
<keyword evidence="2" id="KW-1185">Reference proteome</keyword>
<sequence>MIAVEGLPDILGSEVRAGHVVNWELLKYTGRYILKDSPRGGTPKIAGTAVELEFCADSPE</sequence>
<protein>
    <recommendedName>
        <fullName evidence="3">PASTA domain-containing protein</fullName>
    </recommendedName>
</protein>
<organism evidence="1 2">
    <name type="scientific">Polluticaenibacter yanchengensis</name>
    <dbReference type="NCBI Taxonomy" id="3014562"/>
    <lineage>
        <taxon>Bacteria</taxon>
        <taxon>Pseudomonadati</taxon>
        <taxon>Bacteroidota</taxon>
        <taxon>Chitinophagia</taxon>
        <taxon>Chitinophagales</taxon>
        <taxon>Chitinophagaceae</taxon>
        <taxon>Polluticaenibacter</taxon>
    </lineage>
</organism>
<evidence type="ECO:0000313" key="1">
    <source>
        <dbReference type="EMBL" id="MDA3616137.1"/>
    </source>
</evidence>
<evidence type="ECO:0008006" key="3">
    <source>
        <dbReference type="Google" id="ProtNLM"/>
    </source>
</evidence>
<gene>
    <name evidence="1" type="ORF">O3P16_15075</name>
</gene>
<dbReference type="EMBL" id="JAQGEF010000023">
    <property type="protein sequence ID" value="MDA3616137.1"/>
    <property type="molecule type" value="Genomic_DNA"/>
</dbReference>
<comment type="caution">
    <text evidence="1">The sequence shown here is derived from an EMBL/GenBank/DDBJ whole genome shotgun (WGS) entry which is preliminary data.</text>
</comment>
<dbReference type="RefSeq" id="WP_407032467.1">
    <property type="nucleotide sequence ID" value="NZ_JAQGEF010000023.1"/>
</dbReference>
<dbReference type="Proteomes" id="UP001210231">
    <property type="component" value="Unassembled WGS sequence"/>
</dbReference>